<accession>A0A5P1ERX7</accession>
<dbReference type="Pfam" id="PF02602">
    <property type="entry name" value="HEM4"/>
    <property type="match status" value="1"/>
</dbReference>
<dbReference type="UniPathway" id="UPA00251">
    <property type="reaction ID" value="UER00320"/>
</dbReference>
<keyword evidence="3" id="KW-1185">Reference proteome</keyword>
<dbReference type="GO" id="GO:0004852">
    <property type="term" value="F:uroporphyrinogen-III synthase activity"/>
    <property type="evidence" value="ECO:0007669"/>
    <property type="project" value="InterPro"/>
</dbReference>
<dbReference type="OMA" id="QTISCIH"/>
<reference evidence="3" key="1">
    <citation type="journal article" date="2017" name="Nat. Commun.">
        <title>The asparagus genome sheds light on the origin and evolution of a young Y chromosome.</title>
        <authorList>
            <person name="Harkess A."/>
            <person name="Zhou J."/>
            <person name="Xu C."/>
            <person name="Bowers J.E."/>
            <person name="Van der Hulst R."/>
            <person name="Ayyampalayam S."/>
            <person name="Mercati F."/>
            <person name="Riccardi P."/>
            <person name="McKain M.R."/>
            <person name="Kakrana A."/>
            <person name="Tang H."/>
            <person name="Ray J."/>
            <person name="Groenendijk J."/>
            <person name="Arikit S."/>
            <person name="Mathioni S.M."/>
            <person name="Nakano M."/>
            <person name="Shan H."/>
            <person name="Telgmann-Rauber A."/>
            <person name="Kanno A."/>
            <person name="Yue Z."/>
            <person name="Chen H."/>
            <person name="Li W."/>
            <person name="Chen Y."/>
            <person name="Xu X."/>
            <person name="Zhang Y."/>
            <person name="Luo S."/>
            <person name="Chen H."/>
            <person name="Gao J."/>
            <person name="Mao Z."/>
            <person name="Pires J.C."/>
            <person name="Luo M."/>
            <person name="Kudrna D."/>
            <person name="Wing R.A."/>
            <person name="Meyers B.C."/>
            <person name="Yi K."/>
            <person name="Kong H."/>
            <person name="Lavrijsen P."/>
            <person name="Sunseri F."/>
            <person name="Falavigna A."/>
            <person name="Ye Y."/>
            <person name="Leebens-Mack J.H."/>
            <person name="Chen G."/>
        </authorList>
    </citation>
    <scope>NUCLEOTIDE SEQUENCE [LARGE SCALE GENOMIC DNA]</scope>
    <source>
        <strain evidence="3">cv. DH0086</strain>
    </source>
</reference>
<dbReference type="Proteomes" id="UP000243459">
    <property type="component" value="Chromosome 5"/>
</dbReference>
<evidence type="ECO:0000313" key="3">
    <source>
        <dbReference type="Proteomes" id="UP000243459"/>
    </source>
</evidence>
<protein>
    <recommendedName>
        <fullName evidence="1">Tetrapyrrole biosynthesis uroporphyrinogen III synthase domain-containing protein</fullName>
    </recommendedName>
</protein>
<feature type="domain" description="Tetrapyrrole biosynthesis uroporphyrinogen III synthase" evidence="1">
    <location>
        <begin position="183"/>
        <end position="286"/>
    </location>
</feature>
<dbReference type="InterPro" id="IPR003754">
    <property type="entry name" value="4pyrrol_synth_uPrphyn_synth"/>
</dbReference>
<dbReference type="EMBL" id="CM007385">
    <property type="protein sequence ID" value="ONK68778.1"/>
    <property type="molecule type" value="Genomic_DNA"/>
</dbReference>
<evidence type="ECO:0000259" key="1">
    <source>
        <dbReference type="Pfam" id="PF02602"/>
    </source>
</evidence>
<organism evidence="2 3">
    <name type="scientific">Asparagus officinalis</name>
    <name type="common">Garden asparagus</name>
    <dbReference type="NCBI Taxonomy" id="4686"/>
    <lineage>
        <taxon>Eukaryota</taxon>
        <taxon>Viridiplantae</taxon>
        <taxon>Streptophyta</taxon>
        <taxon>Embryophyta</taxon>
        <taxon>Tracheophyta</taxon>
        <taxon>Spermatophyta</taxon>
        <taxon>Magnoliopsida</taxon>
        <taxon>Liliopsida</taxon>
        <taxon>Asparagales</taxon>
        <taxon>Asparagaceae</taxon>
        <taxon>Asparagoideae</taxon>
        <taxon>Asparagus</taxon>
    </lineage>
</organism>
<dbReference type="Gene3D" id="3.40.50.10090">
    <property type="match status" value="1"/>
</dbReference>
<dbReference type="PANTHER" id="PTHR38020">
    <property type="entry name" value="UROPORPHYRINOGEN-III SYNTHASE"/>
    <property type="match status" value="1"/>
</dbReference>
<dbReference type="AlphaFoldDB" id="A0A5P1ERX7"/>
<dbReference type="Gramene" id="ONK68778">
    <property type="protein sequence ID" value="ONK68778"/>
    <property type="gene ID" value="A4U43_C05F15900"/>
</dbReference>
<dbReference type="InterPro" id="IPR036108">
    <property type="entry name" value="4pyrrol_syn_uPrphyn_synt_sf"/>
</dbReference>
<proteinExistence type="predicted"/>
<dbReference type="PANTHER" id="PTHR38020:SF1">
    <property type="entry name" value="UROPORPHYRINOGEN-III SYNTHASE"/>
    <property type="match status" value="1"/>
</dbReference>
<name>A0A5P1ERX7_ASPOF</name>
<sequence length="303" mass="32358">MAELYITNSNSSPIVPPLDTALPLSAVSSPSQPHRTYSPASPDLLSLAGAAPLPVPTVSVGPTPLTIRKLLHSQSADQFSGVAVHRRAPASPPSLLALDGWGPAKPLAGTGPTFVVAALGKDAELIYEEGLVDKLCGNSTRVRVLVPEIASPTGLVESLGFGHGRRILCPIPSVIDLTEPPVIPDFMKDLEAAGWFPVKVTAYETRWMGPKCVEKLINLDEKLDAVLFTSTAEVEGLLKGLDEFGWDWRTVNRRWPEIVVGAHGPVTAKGAESFGVAVDVVSERFSSFDVLLDALKLRWRGSC</sequence>
<evidence type="ECO:0000313" key="2">
    <source>
        <dbReference type="EMBL" id="ONK68778.1"/>
    </source>
</evidence>
<dbReference type="SUPFAM" id="SSF69618">
    <property type="entry name" value="HemD-like"/>
    <property type="match status" value="1"/>
</dbReference>
<gene>
    <name evidence="2" type="ORF">A4U43_C05F15900</name>
</gene>
<dbReference type="GO" id="GO:0006782">
    <property type="term" value="P:protoporphyrinogen IX biosynthetic process"/>
    <property type="evidence" value="ECO:0007669"/>
    <property type="project" value="UniProtKB-UniPathway"/>
</dbReference>